<proteinExistence type="predicted"/>
<accession>A0A502EHG9</accession>
<sequence>MSGAVAAITRLSLRLGAYGYQRPDTKAGAIVVWTCRRTDCTVIPLDGVRLASGSMQWAPVGKTPASGAATMDGVQVSRSSAREHYYY</sequence>
<protein>
    <submittedName>
        <fullName evidence="1">Uncharacterized protein</fullName>
    </submittedName>
</protein>
<reference evidence="1 2" key="1">
    <citation type="journal article" date="2019" name="Environ. Microbiol.">
        <title>Species interactions and distinct microbial communities in high Arctic permafrost affected cryosols are associated with the CH4 and CO2 gas fluxes.</title>
        <authorList>
            <person name="Altshuler I."/>
            <person name="Hamel J."/>
            <person name="Turney S."/>
            <person name="Magnuson E."/>
            <person name="Levesque R."/>
            <person name="Greer C."/>
            <person name="Whyte L.G."/>
        </authorList>
    </citation>
    <scope>NUCLEOTIDE SEQUENCE [LARGE SCALE GENOMIC DNA]</scope>
    <source>
        <strain evidence="1 2">S5.20</strain>
    </source>
</reference>
<gene>
    <name evidence="1" type="ORF">EAH80_07920</name>
</gene>
<evidence type="ECO:0000313" key="2">
    <source>
        <dbReference type="Proteomes" id="UP000320095"/>
    </source>
</evidence>
<dbReference type="AlphaFoldDB" id="A0A502EHG9"/>
<dbReference type="Proteomes" id="UP000320095">
    <property type="component" value="Unassembled WGS sequence"/>
</dbReference>
<dbReference type="EMBL" id="RCZG01000002">
    <property type="protein sequence ID" value="TPG35940.1"/>
    <property type="molecule type" value="Genomic_DNA"/>
</dbReference>
<keyword evidence="2" id="KW-1185">Reference proteome</keyword>
<evidence type="ECO:0000313" key="1">
    <source>
        <dbReference type="EMBL" id="TPG35940.1"/>
    </source>
</evidence>
<name>A0A502EHG9_9MYCO</name>
<organism evidence="1 2">
    <name type="scientific">Mycolicibacterium hodleri</name>
    <dbReference type="NCBI Taxonomy" id="49897"/>
    <lineage>
        <taxon>Bacteria</taxon>
        <taxon>Bacillati</taxon>
        <taxon>Actinomycetota</taxon>
        <taxon>Actinomycetes</taxon>
        <taxon>Mycobacteriales</taxon>
        <taxon>Mycobacteriaceae</taxon>
        <taxon>Mycolicibacterium</taxon>
    </lineage>
</organism>
<comment type="caution">
    <text evidence="1">The sequence shown here is derived from an EMBL/GenBank/DDBJ whole genome shotgun (WGS) entry which is preliminary data.</text>
</comment>